<dbReference type="AlphaFoldDB" id="A0AAV7T6I1"/>
<gene>
    <name evidence="2" type="ORF">NDU88_003683</name>
</gene>
<keyword evidence="3" id="KW-1185">Reference proteome</keyword>
<feature type="compositionally biased region" description="Basic and acidic residues" evidence="1">
    <location>
        <begin position="134"/>
        <end position="149"/>
    </location>
</feature>
<evidence type="ECO:0000313" key="3">
    <source>
        <dbReference type="Proteomes" id="UP001066276"/>
    </source>
</evidence>
<dbReference type="EMBL" id="JANPWB010000007">
    <property type="protein sequence ID" value="KAJ1171825.1"/>
    <property type="molecule type" value="Genomic_DNA"/>
</dbReference>
<sequence length="165" mass="19221">MEVRCTALAVRVAKQKSRQKPKVPAAVQVRALVRKENWDPYTWDGTVSDNDDDWNWEDEVEVRVAELGGVESGEGRVGQIGKRFDECSEKLVSRIQKRSTHSEDEECWSLEKIEVKPVVSNVTRKATQKRKDIKNKEMSVKQKDHDHPQPKRKRSTQLELKQRWL</sequence>
<name>A0AAV7T6I1_PLEWA</name>
<proteinExistence type="predicted"/>
<evidence type="ECO:0000256" key="1">
    <source>
        <dbReference type="SAM" id="MobiDB-lite"/>
    </source>
</evidence>
<comment type="caution">
    <text evidence="2">The sequence shown here is derived from an EMBL/GenBank/DDBJ whole genome shotgun (WGS) entry which is preliminary data.</text>
</comment>
<feature type="region of interest" description="Disordered" evidence="1">
    <location>
        <begin position="123"/>
        <end position="165"/>
    </location>
</feature>
<protein>
    <submittedName>
        <fullName evidence="2">Uncharacterized protein</fullName>
    </submittedName>
</protein>
<accession>A0AAV7T6I1</accession>
<dbReference type="Proteomes" id="UP001066276">
    <property type="component" value="Chromosome 4_1"/>
</dbReference>
<reference evidence="2" key="1">
    <citation type="journal article" date="2022" name="bioRxiv">
        <title>Sequencing and chromosome-scale assembly of the giantPleurodeles waltlgenome.</title>
        <authorList>
            <person name="Brown T."/>
            <person name="Elewa A."/>
            <person name="Iarovenko S."/>
            <person name="Subramanian E."/>
            <person name="Araus A.J."/>
            <person name="Petzold A."/>
            <person name="Susuki M."/>
            <person name="Suzuki K.-i.T."/>
            <person name="Hayashi T."/>
            <person name="Toyoda A."/>
            <person name="Oliveira C."/>
            <person name="Osipova E."/>
            <person name="Leigh N.D."/>
            <person name="Simon A."/>
            <person name="Yun M.H."/>
        </authorList>
    </citation>
    <scope>NUCLEOTIDE SEQUENCE</scope>
    <source>
        <strain evidence="2">20211129_DDA</strain>
        <tissue evidence="2">Liver</tissue>
    </source>
</reference>
<evidence type="ECO:0000313" key="2">
    <source>
        <dbReference type="EMBL" id="KAJ1171825.1"/>
    </source>
</evidence>
<organism evidence="2 3">
    <name type="scientific">Pleurodeles waltl</name>
    <name type="common">Iberian ribbed newt</name>
    <dbReference type="NCBI Taxonomy" id="8319"/>
    <lineage>
        <taxon>Eukaryota</taxon>
        <taxon>Metazoa</taxon>
        <taxon>Chordata</taxon>
        <taxon>Craniata</taxon>
        <taxon>Vertebrata</taxon>
        <taxon>Euteleostomi</taxon>
        <taxon>Amphibia</taxon>
        <taxon>Batrachia</taxon>
        <taxon>Caudata</taxon>
        <taxon>Salamandroidea</taxon>
        <taxon>Salamandridae</taxon>
        <taxon>Pleurodelinae</taxon>
        <taxon>Pleurodeles</taxon>
    </lineage>
</organism>